<protein>
    <submittedName>
        <fullName evidence="2">Uncharacterized protein</fullName>
    </submittedName>
</protein>
<dbReference type="Gene3D" id="6.10.250.3150">
    <property type="match status" value="1"/>
</dbReference>
<name>X1U1K0_9ZZZZ</name>
<feature type="coiled-coil region" evidence="1">
    <location>
        <begin position="156"/>
        <end position="204"/>
    </location>
</feature>
<gene>
    <name evidence="2" type="ORF">S12H4_43880</name>
</gene>
<accession>X1U1K0</accession>
<evidence type="ECO:0000256" key="1">
    <source>
        <dbReference type="SAM" id="Coils"/>
    </source>
</evidence>
<reference evidence="2" key="1">
    <citation type="journal article" date="2014" name="Front. Microbiol.">
        <title>High frequency of phylogenetically diverse reductive dehalogenase-homologous genes in deep subseafloor sedimentary metagenomes.</title>
        <authorList>
            <person name="Kawai M."/>
            <person name="Futagami T."/>
            <person name="Toyoda A."/>
            <person name="Takaki Y."/>
            <person name="Nishi S."/>
            <person name="Hori S."/>
            <person name="Arai W."/>
            <person name="Tsubouchi T."/>
            <person name="Morono Y."/>
            <person name="Uchiyama I."/>
            <person name="Ito T."/>
            <person name="Fujiyama A."/>
            <person name="Inagaki F."/>
            <person name="Takami H."/>
        </authorList>
    </citation>
    <scope>NUCLEOTIDE SEQUENCE</scope>
    <source>
        <strain evidence="2">Expedition CK06-06</strain>
    </source>
</reference>
<comment type="caution">
    <text evidence="2">The sequence shown here is derived from an EMBL/GenBank/DDBJ whole genome shotgun (WGS) entry which is preliminary data.</text>
</comment>
<proteinExistence type="predicted"/>
<dbReference type="AlphaFoldDB" id="X1U1K0"/>
<sequence length="211" mass="25104">VQKEIKRGQAQINEMRQKERLILDRLDQMELQLQLIRDNLEKRRRERTLLRREVAEKRKRLKQLDHELEQLRALLAQRLEALYKFGRHAYLNVLASAVDVSGFQHQWVYLRAVAEQDSALIGQFIKRQQEEEKLTQALASREEELGRLVAKIGQEVEELEKVKREQVALLQDIHNQEEMYQNYVTELAAVSRELKNRIEELQRKTGNKRSV</sequence>
<evidence type="ECO:0000313" key="2">
    <source>
        <dbReference type="EMBL" id="GAJ11399.1"/>
    </source>
</evidence>
<dbReference type="EMBL" id="BARW01026979">
    <property type="protein sequence ID" value="GAJ11399.1"/>
    <property type="molecule type" value="Genomic_DNA"/>
</dbReference>
<feature type="coiled-coil region" evidence="1">
    <location>
        <begin position="12"/>
        <end position="81"/>
    </location>
</feature>
<feature type="non-terminal residue" evidence="2">
    <location>
        <position position="1"/>
    </location>
</feature>
<keyword evidence="1" id="KW-0175">Coiled coil</keyword>
<organism evidence="2">
    <name type="scientific">marine sediment metagenome</name>
    <dbReference type="NCBI Taxonomy" id="412755"/>
    <lineage>
        <taxon>unclassified sequences</taxon>
        <taxon>metagenomes</taxon>
        <taxon>ecological metagenomes</taxon>
    </lineage>
</organism>